<organism evidence="2 3">
    <name type="scientific">Glutinoglossum americanum</name>
    <dbReference type="NCBI Taxonomy" id="1670608"/>
    <lineage>
        <taxon>Eukaryota</taxon>
        <taxon>Fungi</taxon>
        <taxon>Dikarya</taxon>
        <taxon>Ascomycota</taxon>
        <taxon>Pezizomycotina</taxon>
        <taxon>Geoglossomycetes</taxon>
        <taxon>Geoglossales</taxon>
        <taxon>Geoglossaceae</taxon>
        <taxon>Glutinoglossum</taxon>
    </lineage>
</organism>
<dbReference type="AlphaFoldDB" id="A0A9P8HYS1"/>
<feature type="region of interest" description="Disordered" evidence="1">
    <location>
        <begin position="663"/>
        <end position="726"/>
    </location>
</feature>
<sequence>MASMIVPQDTGPFESSIEEPVSLSQSWETPRHSFTLEGENWLTRTKSDPTGVSSNRYLDLVPLSADRNSSVSVSIPGSLDKSRLSPTARSRSAPKIPPNLQLPSFDSLGIAVPHPDRPRLRGQLAKGVYDRSMLAANNSHSPARDGSRNGFSRFDISSSGLSAFGGEQYQQGRVGCSSLLTPPDENGAVVWGMSPRSFNGTAASSPSTDPDHESKHMKPLLASTATSDSGMDSSGPDNAPFVSSNATERKNDGSRANSYGSRTLHDDGSSEGRLNSAVEVLLAKSLPCSTITEAVRILSYTLPCPPCFEAVGSPSTLASCSGRPQTLNRTDPINSGELASPISTASTIIIDAVQEKFNQRGKRAYIHINYAVLPTFDLGNLPTTPPLTGPSYHQGITPSPGYFGRSGIELGTAYRTTGPSGGSPGYFGSSLFSSVVLATQTTHPSYQGPKSLDGDFGRINSSPMRRLVPLPSPNPILPPSSQHMSLLERYIPPASPSDDQYMFSPTSSILFDRLFELSPNGGSLIFIYPTRTGAREFCRHYLGPVIEPLLRRLMVLHQLPPHLLTSIQRMTAVEDMMEFEGLHEKLQAICANINAEDAGEGPMGEVSSDEEEIRAAIRKAGVQIVYASRQKVRLDPRVWPEWWAQQEASRVRQLVRRHFASVSMPPPTNPITLNLPSTFPSSAPTSVSSPSHGVFMEGDDPADDRRTSVNSPSQLLSYTNSSPGDLSREVLEGVRASGSPTPGRGLGEVVADNLLRSSGLGGVGISMGTTGLSHGRVSAASVATHVREGVEVGVFVLRRAR</sequence>
<keyword evidence="3" id="KW-1185">Reference proteome</keyword>
<feature type="region of interest" description="Disordered" evidence="1">
    <location>
        <begin position="1"/>
        <end position="29"/>
    </location>
</feature>
<evidence type="ECO:0000313" key="3">
    <source>
        <dbReference type="Proteomes" id="UP000698800"/>
    </source>
</evidence>
<gene>
    <name evidence="2" type="ORF">FGG08_007468</name>
</gene>
<dbReference type="EMBL" id="JAGHQL010000313">
    <property type="protein sequence ID" value="KAH0533915.1"/>
    <property type="molecule type" value="Genomic_DNA"/>
</dbReference>
<feature type="compositionally biased region" description="Polar residues" evidence="1">
    <location>
        <begin position="708"/>
        <end position="724"/>
    </location>
</feature>
<accession>A0A9P8HYS1</accession>
<comment type="caution">
    <text evidence="2">The sequence shown here is derived from an EMBL/GenBank/DDBJ whole genome shotgun (WGS) entry which is preliminary data.</text>
</comment>
<feature type="region of interest" description="Disordered" evidence="1">
    <location>
        <begin position="224"/>
        <end position="271"/>
    </location>
</feature>
<protein>
    <submittedName>
        <fullName evidence="2">Uncharacterized protein</fullName>
    </submittedName>
</protein>
<feature type="compositionally biased region" description="Low complexity" evidence="1">
    <location>
        <begin position="670"/>
        <end position="691"/>
    </location>
</feature>
<proteinExistence type="predicted"/>
<evidence type="ECO:0000313" key="2">
    <source>
        <dbReference type="EMBL" id="KAH0533915.1"/>
    </source>
</evidence>
<feature type="compositionally biased region" description="Polar residues" evidence="1">
    <location>
        <begin position="224"/>
        <end position="246"/>
    </location>
</feature>
<dbReference type="OrthoDB" id="5407894at2759"/>
<name>A0A9P8HYS1_9PEZI</name>
<evidence type="ECO:0000256" key="1">
    <source>
        <dbReference type="SAM" id="MobiDB-lite"/>
    </source>
</evidence>
<dbReference type="Proteomes" id="UP000698800">
    <property type="component" value="Unassembled WGS sequence"/>
</dbReference>
<reference evidence="2" key="1">
    <citation type="submission" date="2021-03" db="EMBL/GenBank/DDBJ databases">
        <title>Comparative genomics and phylogenomic investigation of the class Geoglossomycetes provide insights into ecological specialization and systematics.</title>
        <authorList>
            <person name="Melie T."/>
            <person name="Pirro S."/>
            <person name="Miller A.N."/>
            <person name="Quandt A."/>
        </authorList>
    </citation>
    <scope>NUCLEOTIDE SEQUENCE</scope>
    <source>
        <strain evidence="2">GBOQ0MN5Z8</strain>
    </source>
</reference>
<feature type="region of interest" description="Disordered" evidence="1">
    <location>
        <begin position="68"/>
        <end position="100"/>
    </location>
</feature>